<sequence>MASTLTHNSAFPLSALAWANTPGPTPYAPSPNLLQRPQAIAHSPEASFRLAVGSYIEDYSNQIQVLGLSSSLPLTDADAPPTGNDGGDFNVLAQAHHGYPATKVAWEPSTSNPHSPLKRGRSELLASSSDVLKIWEYAESNNTQNTHNQGYVHHHSQPITNTPSHSLSLVSQLTPKAPGTAAPLTSFSWNETIPSRIVTCSIDTTCTVWDLDTRTAITQLIAHDREVYDVSWLPRSSDIFVSVGADGSLRAFDLRSLEHSTILYETSSPTSSTTDTTKKHQQQQQQQQQRSSAPLLRLAFNPHDSNYLATFRHDSGEVNILDMRSPGAPVTNIRAHRQGVSSMAWKPDGSLLATGSDDCAVHVWDIKGNKDKDKGRGMSRQNSTSSNRASVMKESVLSHRGTSQVHNLAWSSYSAFYNVRHPSTLYPSGGGAYGVDDWIAVASGNQVKVLKL</sequence>
<dbReference type="InterPro" id="IPR019775">
    <property type="entry name" value="WD40_repeat_CS"/>
</dbReference>
<feature type="repeat" description="WD" evidence="3">
    <location>
        <begin position="333"/>
        <end position="374"/>
    </location>
</feature>
<dbReference type="SMART" id="SM00320">
    <property type="entry name" value="WD40"/>
    <property type="match status" value="4"/>
</dbReference>
<keyword evidence="6" id="KW-1185">Reference proteome</keyword>
<protein>
    <submittedName>
        <fullName evidence="5">Uncharacterized protein</fullName>
    </submittedName>
</protein>
<dbReference type="PROSITE" id="PS00678">
    <property type="entry name" value="WD_REPEATS_1"/>
    <property type="match status" value="1"/>
</dbReference>
<evidence type="ECO:0000256" key="3">
    <source>
        <dbReference type="PROSITE-ProRule" id="PRU00221"/>
    </source>
</evidence>
<dbReference type="OrthoDB" id="1284551at2759"/>
<feature type="region of interest" description="Disordered" evidence="4">
    <location>
        <begin position="265"/>
        <end position="293"/>
    </location>
</feature>
<gene>
    <name evidence="5" type="ORF">E3P99_00714</name>
</gene>
<dbReference type="InterPro" id="IPR015943">
    <property type="entry name" value="WD40/YVTN_repeat-like_dom_sf"/>
</dbReference>
<accession>A0A4T0FTN5</accession>
<dbReference type="Proteomes" id="UP000310189">
    <property type="component" value="Unassembled WGS sequence"/>
</dbReference>
<proteinExistence type="predicted"/>
<comment type="caution">
    <text evidence="5">The sequence shown here is derived from an EMBL/GenBank/DDBJ whole genome shotgun (WGS) entry which is preliminary data.</text>
</comment>
<keyword evidence="1 3" id="KW-0853">WD repeat</keyword>
<evidence type="ECO:0000256" key="4">
    <source>
        <dbReference type="SAM" id="MobiDB-lite"/>
    </source>
</evidence>
<dbReference type="AlphaFoldDB" id="A0A4T0FTN5"/>
<evidence type="ECO:0000313" key="5">
    <source>
        <dbReference type="EMBL" id="TIA92112.1"/>
    </source>
</evidence>
<feature type="repeat" description="WD" evidence="3">
    <location>
        <begin position="220"/>
        <end position="262"/>
    </location>
</feature>
<dbReference type="SUPFAM" id="SSF50978">
    <property type="entry name" value="WD40 repeat-like"/>
    <property type="match status" value="1"/>
</dbReference>
<evidence type="ECO:0000256" key="1">
    <source>
        <dbReference type="ARBA" id="ARBA00022574"/>
    </source>
</evidence>
<dbReference type="PANTHER" id="PTHR19919">
    <property type="entry name" value="WD REPEAT CONTAINING PROTEIN"/>
    <property type="match status" value="1"/>
</dbReference>
<dbReference type="InterPro" id="IPR045159">
    <property type="entry name" value="DCAF7-like"/>
</dbReference>
<dbReference type="Pfam" id="PF00400">
    <property type="entry name" value="WD40"/>
    <property type="match status" value="2"/>
</dbReference>
<feature type="compositionally biased region" description="Polar residues" evidence="4">
    <location>
        <begin position="379"/>
        <end position="389"/>
    </location>
</feature>
<organism evidence="5 6">
    <name type="scientific">Wallemia hederae</name>
    <dbReference type="NCBI Taxonomy" id="1540922"/>
    <lineage>
        <taxon>Eukaryota</taxon>
        <taxon>Fungi</taxon>
        <taxon>Dikarya</taxon>
        <taxon>Basidiomycota</taxon>
        <taxon>Wallemiomycotina</taxon>
        <taxon>Wallemiomycetes</taxon>
        <taxon>Wallemiales</taxon>
        <taxon>Wallemiaceae</taxon>
        <taxon>Wallemia</taxon>
    </lineage>
</organism>
<feature type="region of interest" description="Disordered" evidence="4">
    <location>
        <begin position="369"/>
        <end position="391"/>
    </location>
</feature>
<dbReference type="InterPro" id="IPR001680">
    <property type="entry name" value="WD40_rpt"/>
</dbReference>
<name>A0A4T0FTN5_9BASI</name>
<dbReference type="PROSITE" id="PS50082">
    <property type="entry name" value="WD_REPEATS_2"/>
    <property type="match status" value="2"/>
</dbReference>
<feature type="compositionally biased region" description="Low complexity" evidence="4">
    <location>
        <begin position="266"/>
        <end position="275"/>
    </location>
</feature>
<reference evidence="5 6" key="1">
    <citation type="submission" date="2019-03" db="EMBL/GenBank/DDBJ databases">
        <title>Sequencing 23 genomes of Wallemia ichthyophaga.</title>
        <authorList>
            <person name="Gostincar C."/>
        </authorList>
    </citation>
    <scope>NUCLEOTIDE SEQUENCE [LARGE SCALE GENOMIC DNA]</scope>
    <source>
        <strain evidence="5 6">EXF-5753</strain>
    </source>
</reference>
<dbReference type="EMBL" id="SPNW01000008">
    <property type="protein sequence ID" value="TIA92112.1"/>
    <property type="molecule type" value="Genomic_DNA"/>
</dbReference>
<dbReference type="Gene3D" id="2.130.10.10">
    <property type="entry name" value="YVTN repeat-like/Quinoprotein amine dehydrogenase"/>
    <property type="match status" value="2"/>
</dbReference>
<feature type="compositionally biased region" description="Low complexity" evidence="4">
    <location>
        <begin position="282"/>
        <end position="292"/>
    </location>
</feature>
<evidence type="ECO:0000256" key="2">
    <source>
        <dbReference type="ARBA" id="ARBA00022737"/>
    </source>
</evidence>
<dbReference type="InterPro" id="IPR036322">
    <property type="entry name" value="WD40_repeat_dom_sf"/>
</dbReference>
<keyword evidence="2" id="KW-0677">Repeat</keyword>
<evidence type="ECO:0000313" key="6">
    <source>
        <dbReference type="Proteomes" id="UP000310189"/>
    </source>
</evidence>
<dbReference type="PROSITE" id="PS50294">
    <property type="entry name" value="WD_REPEATS_REGION"/>
    <property type="match status" value="1"/>
</dbReference>